<accession>A0ABY5ALF7</accession>
<dbReference type="RefSeq" id="WP_252673934.1">
    <property type="nucleotide sequence ID" value="NZ_CP099547.1"/>
</dbReference>
<proteinExistence type="predicted"/>
<protein>
    <submittedName>
        <fullName evidence="1">Peroxide stress protein YaaA</fullName>
    </submittedName>
</protein>
<gene>
    <name evidence="1" type="ORF">NG665_03680</name>
</gene>
<dbReference type="PANTHER" id="PTHR30283">
    <property type="entry name" value="PEROXIDE STRESS RESPONSE PROTEIN YAAA"/>
    <property type="match status" value="1"/>
</dbReference>
<name>A0ABY5ALF7_9ACTO</name>
<dbReference type="EMBL" id="CP099547">
    <property type="protein sequence ID" value="USR80084.1"/>
    <property type="molecule type" value="Genomic_DNA"/>
</dbReference>
<organism evidence="1 2">
    <name type="scientific">Arcanobacterium pinnipediorum</name>
    <dbReference type="NCBI Taxonomy" id="1503041"/>
    <lineage>
        <taxon>Bacteria</taxon>
        <taxon>Bacillati</taxon>
        <taxon>Actinomycetota</taxon>
        <taxon>Actinomycetes</taxon>
        <taxon>Actinomycetales</taxon>
        <taxon>Actinomycetaceae</taxon>
        <taxon>Arcanobacterium</taxon>
    </lineage>
</organism>
<sequence>MLILLPPSEGKTQPSHGPALDVDSLAFPQFSEVRRKLITELIAVSQRDDALKILNVGSRLAHEVDRQRALWELPCAPASQVYTGVLFNALDFASATAADMKRADNHILIFSGLFGLTRPSDLIPAYRLAMGTVLPDAGNTKTLWKKAFKNAEFAGHELVIDARSSAYRVWDPPHEAEHVLINAVRIKNGERKVVSHNAKHYRGLLAGALIRSKTVVEDGEELAQFAHSLIDDGVITGVELDPPGKTRTLTLVENLDL</sequence>
<dbReference type="PANTHER" id="PTHR30283:SF4">
    <property type="entry name" value="PEROXIDE STRESS RESISTANCE PROTEIN YAAA"/>
    <property type="match status" value="1"/>
</dbReference>
<reference evidence="1" key="1">
    <citation type="submission" date="2022-06" db="EMBL/GenBank/DDBJ databases">
        <title>Complete Genome Sequence of Arcanobacterium pinnipediorum strain DSM 28752 isolated from a harbour seal.</title>
        <authorList>
            <person name="Borowiak M."/>
            <person name="Kreitlow A."/>
            <person name="Alssahen M."/>
            <person name="Malorny B."/>
            <person name="Laemmler C."/>
            <person name="Prenger-Berninghoff E."/>
            <person name="Siebert U."/>
            <person name="Ploetz M."/>
            <person name="Abdulmawjood A."/>
        </authorList>
    </citation>
    <scope>NUCLEOTIDE SEQUENCE</scope>
    <source>
        <strain evidence="1">DSM 28752</strain>
    </source>
</reference>
<dbReference type="Proteomes" id="UP001056109">
    <property type="component" value="Chromosome"/>
</dbReference>
<evidence type="ECO:0000313" key="2">
    <source>
        <dbReference type="Proteomes" id="UP001056109"/>
    </source>
</evidence>
<dbReference type="Pfam" id="PF03883">
    <property type="entry name" value="H2O2_YaaD"/>
    <property type="match status" value="1"/>
</dbReference>
<dbReference type="InterPro" id="IPR005583">
    <property type="entry name" value="YaaA"/>
</dbReference>
<keyword evidence="2" id="KW-1185">Reference proteome</keyword>
<evidence type="ECO:0000313" key="1">
    <source>
        <dbReference type="EMBL" id="USR80084.1"/>
    </source>
</evidence>